<proteinExistence type="predicted"/>
<feature type="chain" id="PRO_5045636372" description="HMA domain-containing protein" evidence="2">
    <location>
        <begin position="16"/>
        <end position="108"/>
    </location>
</feature>
<name>A0ABP8NAD9_9BACT</name>
<keyword evidence="2" id="KW-0732">Signal</keyword>
<dbReference type="Gene3D" id="3.30.70.100">
    <property type="match status" value="1"/>
</dbReference>
<feature type="domain" description="HMA" evidence="3">
    <location>
        <begin position="19"/>
        <end position="88"/>
    </location>
</feature>
<sequence length="108" mass="11957">MAALLLFAPATYAQADSVKTAVIKVTNLHCNNDMPTIKKRLLNNDGIDEVTYSGINGETSVFTIVYHTSVTSQEQIEKAIETTPGCDDKNSTPYRVRKENGRKKKAHE</sequence>
<dbReference type="PROSITE" id="PS50846">
    <property type="entry name" value="HMA_2"/>
    <property type="match status" value="1"/>
</dbReference>
<feature type="signal peptide" evidence="2">
    <location>
        <begin position="1"/>
        <end position="15"/>
    </location>
</feature>
<gene>
    <name evidence="4" type="ORF">GCM10023093_13530</name>
</gene>
<evidence type="ECO:0000313" key="4">
    <source>
        <dbReference type="EMBL" id="GAA4464004.1"/>
    </source>
</evidence>
<dbReference type="InterPro" id="IPR036163">
    <property type="entry name" value="HMA_dom_sf"/>
</dbReference>
<comment type="caution">
    <text evidence="4">The sequence shown here is derived from an EMBL/GenBank/DDBJ whole genome shotgun (WGS) entry which is preliminary data.</text>
</comment>
<dbReference type="CDD" id="cd00371">
    <property type="entry name" value="HMA"/>
    <property type="match status" value="1"/>
</dbReference>
<evidence type="ECO:0000259" key="3">
    <source>
        <dbReference type="PROSITE" id="PS50846"/>
    </source>
</evidence>
<evidence type="ECO:0000256" key="2">
    <source>
        <dbReference type="SAM" id="SignalP"/>
    </source>
</evidence>
<dbReference type="Proteomes" id="UP001500067">
    <property type="component" value="Unassembled WGS sequence"/>
</dbReference>
<dbReference type="InterPro" id="IPR006121">
    <property type="entry name" value="HMA_dom"/>
</dbReference>
<feature type="compositionally biased region" description="Basic and acidic residues" evidence="1">
    <location>
        <begin position="81"/>
        <end position="90"/>
    </location>
</feature>
<dbReference type="EMBL" id="BAABFA010000009">
    <property type="protein sequence ID" value="GAA4464004.1"/>
    <property type="molecule type" value="Genomic_DNA"/>
</dbReference>
<organism evidence="4 5">
    <name type="scientific">Nemorincola caseinilytica</name>
    <dbReference type="NCBI Taxonomy" id="2054315"/>
    <lineage>
        <taxon>Bacteria</taxon>
        <taxon>Pseudomonadati</taxon>
        <taxon>Bacteroidota</taxon>
        <taxon>Chitinophagia</taxon>
        <taxon>Chitinophagales</taxon>
        <taxon>Chitinophagaceae</taxon>
        <taxon>Nemorincola</taxon>
    </lineage>
</organism>
<keyword evidence="5" id="KW-1185">Reference proteome</keyword>
<reference evidence="5" key="1">
    <citation type="journal article" date="2019" name="Int. J. Syst. Evol. Microbiol.">
        <title>The Global Catalogue of Microorganisms (GCM) 10K type strain sequencing project: providing services to taxonomists for standard genome sequencing and annotation.</title>
        <authorList>
            <consortium name="The Broad Institute Genomics Platform"/>
            <consortium name="The Broad Institute Genome Sequencing Center for Infectious Disease"/>
            <person name="Wu L."/>
            <person name="Ma J."/>
        </authorList>
    </citation>
    <scope>NUCLEOTIDE SEQUENCE [LARGE SCALE GENOMIC DNA]</scope>
    <source>
        <strain evidence="5">JCM 32105</strain>
    </source>
</reference>
<dbReference type="SUPFAM" id="SSF55008">
    <property type="entry name" value="HMA, heavy metal-associated domain"/>
    <property type="match status" value="1"/>
</dbReference>
<accession>A0ABP8NAD9</accession>
<evidence type="ECO:0000256" key="1">
    <source>
        <dbReference type="SAM" id="MobiDB-lite"/>
    </source>
</evidence>
<evidence type="ECO:0000313" key="5">
    <source>
        <dbReference type="Proteomes" id="UP001500067"/>
    </source>
</evidence>
<feature type="region of interest" description="Disordered" evidence="1">
    <location>
        <begin position="81"/>
        <end position="108"/>
    </location>
</feature>
<protein>
    <recommendedName>
        <fullName evidence="3">HMA domain-containing protein</fullName>
    </recommendedName>
</protein>